<comment type="subunit">
    <text evidence="9">The Tat system comprises two distinct complexes: a TatABC complex, containing multiple copies of TatA, TatB and TatC subunits, and a separate TatA complex, containing only TatA subunits. Substrates initially bind to the TatABC complex, which probably triggers association of the separate TatA complex to form the active translocon.</text>
</comment>
<evidence type="ECO:0000256" key="8">
    <source>
        <dbReference type="ARBA" id="ARBA00023136"/>
    </source>
</evidence>
<dbReference type="NCBIfam" id="NF001854">
    <property type="entry name" value="PRK00575.1"/>
    <property type="match status" value="1"/>
</dbReference>
<evidence type="ECO:0000256" key="10">
    <source>
        <dbReference type="SAM" id="MobiDB-lite"/>
    </source>
</evidence>
<gene>
    <name evidence="9" type="primary">tatA</name>
    <name evidence="11" type="ORF">GCM10022402_07400</name>
</gene>
<feature type="compositionally biased region" description="Polar residues" evidence="10">
    <location>
        <begin position="67"/>
        <end position="89"/>
    </location>
</feature>
<evidence type="ECO:0000256" key="1">
    <source>
        <dbReference type="ARBA" id="ARBA00004162"/>
    </source>
</evidence>
<dbReference type="RefSeq" id="WP_344967232.1">
    <property type="nucleotide sequence ID" value="NZ_BAABDD010000002.1"/>
</dbReference>
<dbReference type="NCBIfam" id="TIGR01411">
    <property type="entry name" value="tatAE"/>
    <property type="match status" value="1"/>
</dbReference>
<dbReference type="Pfam" id="PF02416">
    <property type="entry name" value="TatA_B_E"/>
    <property type="match status" value="1"/>
</dbReference>
<dbReference type="Proteomes" id="UP001500908">
    <property type="component" value="Unassembled WGS sequence"/>
</dbReference>
<keyword evidence="4 9" id="KW-0812">Transmembrane</keyword>
<keyword evidence="2 9" id="KW-0813">Transport</keyword>
<keyword evidence="12" id="KW-1185">Reference proteome</keyword>
<evidence type="ECO:0000313" key="12">
    <source>
        <dbReference type="Proteomes" id="UP001500908"/>
    </source>
</evidence>
<dbReference type="EMBL" id="BAABDD010000002">
    <property type="protein sequence ID" value="GAA3729210.1"/>
    <property type="molecule type" value="Genomic_DNA"/>
</dbReference>
<keyword evidence="6 9" id="KW-1133">Transmembrane helix</keyword>
<comment type="similarity">
    <text evidence="9">Belongs to the TatA/E family.</text>
</comment>
<name>A0ABP7F301_9ACTN</name>
<comment type="caution">
    <text evidence="11">The sequence shown here is derived from an EMBL/GenBank/DDBJ whole genome shotgun (WGS) entry which is preliminary data.</text>
</comment>
<evidence type="ECO:0000256" key="7">
    <source>
        <dbReference type="ARBA" id="ARBA00023010"/>
    </source>
</evidence>
<keyword evidence="5 9" id="KW-0653">Protein transport</keyword>
<evidence type="ECO:0000256" key="3">
    <source>
        <dbReference type="ARBA" id="ARBA00022475"/>
    </source>
</evidence>
<evidence type="ECO:0000256" key="6">
    <source>
        <dbReference type="ARBA" id="ARBA00022989"/>
    </source>
</evidence>
<keyword evidence="7 9" id="KW-0811">Translocation</keyword>
<keyword evidence="8 9" id="KW-0472">Membrane</keyword>
<protein>
    <recommendedName>
        <fullName evidence="9">Sec-independent protein translocase protein TatA</fullName>
    </recommendedName>
</protein>
<evidence type="ECO:0000256" key="9">
    <source>
        <dbReference type="HAMAP-Rule" id="MF_00236"/>
    </source>
</evidence>
<sequence>MSFGPREMLILLLIALLLFGASRLPQLARSLGRSARILKSEAKGLADEDSDDTKSEDKPAPKDDTPHQSSHQASAEESGHTAQPRQQGYPQLPAGQRIVDTDSEPSRHAHGG</sequence>
<keyword evidence="3 9" id="KW-1003">Cell membrane</keyword>
<dbReference type="PANTHER" id="PTHR42982:SF8">
    <property type="entry name" value="SEC-INDEPENDENT PROTEIN TRANSLOCASE PROTEIN TATA"/>
    <property type="match status" value="1"/>
</dbReference>
<organism evidence="11 12">
    <name type="scientific">Salinactinospora qingdaonensis</name>
    <dbReference type="NCBI Taxonomy" id="702744"/>
    <lineage>
        <taxon>Bacteria</taxon>
        <taxon>Bacillati</taxon>
        <taxon>Actinomycetota</taxon>
        <taxon>Actinomycetes</taxon>
        <taxon>Streptosporangiales</taxon>
        <taxon>Nocardiopsidaceae</taxon>
        <taxon>Salinactinospora</taxon>
    </lineage>
</organism>
<proteinExistence type="inferred from homology"/>
<dbReference type="HAMAP" id="MF_00236">
    <property type="entry name" value="TatA_E"/>
    <property type="match status" value="1"/>
</dbReference>
<evidence type="ECO:0000256" key="4">
    <source>
        <dbReference type="ARBA" id="ARBA00022692"/>
    </source>
</evidence>
<comment type="function">
    <text evidence="9">Part of the twin-arginine translocation (Tat) system that transports large folded proteins containing a characteristic twin-arginine motif in their signal peptide across membranes. TatA could form the protein-conducting channel of the Tat system.</text>
</comment>
<feature type="region of interest" description="Disordered" evidence="10">
    <location>
        <begin position="39"/>
        <end position="112"/>
    </location>
</feature>
<evidence type="ECO:0000256" key="2">
    <source>
        <dbReference type="ARBA" id="ARBA00022448"/>
    </source>
</evidence>
<feature type="compositionally biased region" description="Basic and acidic residues" evidence="10">
    <location>
        <begin position="39"/>
        <end position="66"/>
    </location>
</feature>
<accession>A0ABP7F301</accession>
<comment type="subcellular location">
    <subcellularLocation>
        <location evidence="1 9">Cell membrane</location>
        <topology evidence="1 9">Single-pass membrane protein</topology>
    </subcellularLocation>
</comment>
<dbReference type="Gene3D" id="1.20.5.3310">
    <property type="match status" value="1"/>
</dbReference>
<reference evidence="12" key="1">
    <citation type="journal article" date="2019" name="Int. J. Syst. Evol. Microbiol.">
        <title>The Global Catalogue of Microorganisms (GCM) 10K type strain sequencing project: providing services to taxonomists for standard genome sequencing and annotation.</title>
        <authorList>
            <consortium name="The Broad Institute Genomics Platform"/>
            <consortium name="The Broad Institute Genome Sequencing Center for Infectious Disease"/>
            <person name="Wu L."/>
            <person name="Ma J."/>
        </authorList>
    </citation>
    <scope>NUCLEOTIDE SEQUENCE [LARGE SCALE GENOMIC DNA]</scope>
    <source>
        <strain evidence="12">JCM 17137</strain>
    </source>
</reference>
<dbReference type="InterPro" id="IPR006312">
    <property type="entry name" value="TatA/E"/>
</dbReference>
<evidence type="ECO:0000256" key="5">
    <source>
        <dbReference type="ARBA" id="ARBA00022927"/>
    </source>
</evidence>
<dbReference type="PANTHER" id="PTHR42982">
    <property type="entry name" value="SEC-INDEPENDENT PROTEIN TRANSLOCASE PROTEIN TATA"/>
    <property type="match status" value="1"/>
</dbReference>
<dbReference type="InterPro" id="IPR003369">
    <property type="entry name" value="TatA/B/E"/>
</dbReference>
<evidence type="ECO:0000313" key="11">
    <source>
        <dbReference type="EMBL" id="GAA3729210.1"/>
    </source>
</evidence>